<dbReference type="PANTHER" id="PTHR46743">
    <property type="entry name" value="TEICHOIC ACIDS EXPORT ATP-BINDING PROTEIN TAGH"/>
    <property type="match status" value="1"/>
</dbReference>
<dbReference type="Gene3D" id="3.40.50.300">
    <property type="entry name" value="P-loop containing nucleotide triphosphate hydrolases"/>
    <property type="match status" value="1"/>
</dbReference>
<comment type="caution">
    <text evidence="7">The sequence shown here is derived from an EMBL/GenBank/DDBJ whole genome shotgun (WGS) entry which is preliminary data.</text>
</comment>
<dbReference type="PROSITE" id="PS50893">
    <property type="entry name" value="ABC_TRANSPORTER_2"/>
    <property type="match status" value="1"/>
</dbReference>
<reference evidence="7" key="1">
    <citation type="submission" date="2022-12" db="EMBL/GenBank/DDBJ databases">
        <title>Marinomonas 15G1-11 sp. nov, isolated from marine algae.</title>
        <authorList>
            <person name="Butt M."/>
            <person name="Choi D.G."/>
            <person name="Kim J.M."/>
            <person name="Lee J.K."/>
            <person name="Baek J.H."/>
            <person name="Jeon C.O."/>
        </authorList>
    </citation>
    <scope>NUCLEOTIDE SEQUENCE</scope>
    <source>
        <strain evidence="7">15G1-11</strain>
    </source>
</reference>
<organism evidence="7 8">
    <name type="scientific">Marinomonas phaeophyticola</name>
    <dbReference type="NCBI Taxonomy" id="3004091"/>
    <lineage>
        <taxon>Bacteria</taxon>
        <taxon>Pseudomonadati</taxon>
        <taxon>Pseudomonadota</taxon>
        <taxon>Gammaproteobacteria</taxon>
        <taxon>Oceanospirillales</taxon>
        <taxon>Oceanospirillaceae</taxon>
        <taxon>Marinomonas</taxon>
    </lineage>
</organism>
<evidence type="ECO:0000256" key="3">
    <source>
        <dbReference type="ARBA" id="ARBA00022741"/>
    </source>
</evidence>
<feature type="compositionally biased region" description="Polar residues" evidence="5">
    <location>
        <begin position="298"/>
        <end position="324"/>
    </location>
</feature>
<evidence type="ECO:0000256" key="1">
    <source>
        <dbReference type="ARBA" id="ARBA00005417"/>
    </source>
</evidence>
<evidence type="ECO:0000259" key="6">
    <source>
        <dbReference type="PROSITE" id="PS50893"/>
    </source>
</evidence>
<dbReference type="EMBL" id="JAPUBN010000013">
    <property type="protein sequence ID" value="MCZ2721350.1"/>
    <property type="molecule type" value="Genomic_DNA"/>
</dbReference>
<dbReference type="Gene3D" id="2.70.50.60">
    <property type="entry name" value="abc- transporter (atp binding component) like domain"/>
    <property type="match status" value="1"/>
</dbReference>
<sequence length="871" mass="96458">MSTNTSSQPASASANLPSTQLALRALDLGKTYQLYSTPSDRLKQILFGKKKQYFKEFSALKRISFDLPKGEVLGLVGRNGAGKSTLLQLICGTLTASQGELQVNGRIAALLELGAGFNPQFTGRENIYLSATVMGISRQEIDDKIESIIEFSGIRPFIEQPVSTYSSGMYVRLAFSVATSVDPDILVIDEALSVGDGDFARRSFERIMSMKEAGKTILFCSHSLYQIEVLCTQAIWIEKGEVRATGLPSDVVPQYQSFLDQLGDSEEQAKAQARENKAQAVLDEQEPVTGKEDASAVNRPSETQTETDSTGELPQENTQVSTIQGDEKKQTGVGARLTRVTGMTHSPDGSVESGKILNLESRTTDVTIDVEFQSYLTDEIPQVALAIHSAGGQLITSCGCWVDNVTPTLDKDGKGRIRIHYPNMPLFKGTYYVGVLLFCERGLFLHDEADPAITLHVTQPNQERGVVYIPHTWQTDGSDTIADTQSEETCSGMNNPASRWHTEEASNIPPPQLFRLFERCFGHPLTPELWRWKYQHAISPGVAVLERERVVAFNGGMPRAGLLFGENSHFVQMGDIMVDPKTRGVLTKKGPFYLAVQAYLEKNIGEGKCYSHGFGFPNERAYLVGEKQNVYANIDIIQEPHWPIIYEPTDSGLMDDAGLVQSTLNLDLEPLTWSLDPRENSQTNYQIDQLWQKMSLSLRHLAVGNRDSRWLQYRYHNKPDNDYKLYWVKRTAHSAVRGSAVTMNEPVTNESAAIDGTPATANAQARLLGLIVVKHHPDQGVELLDFLCEKQDAEWIISAAQLLAGRLAPNLTSSFDLFAWMTPSVVSWFDPSKAEIRATPVIIPGSALDNKAHAQQIKGKWWLLGGDSDFR</sequence>
<feature type="region of interest" description="Disordered" evidence="5">
    <location>
        <begin position="266"/>
        <end position="331"/>
    </location>
</feature>
<feature type="compositionally biased region" description="Basic and acidic residues" evidence="5">
    <location>
        <begin position="267"/>
        <end position="277"/>
    </location>
</feature>
<name>A0ABT4JT01_9GAMM</name>
<dbReference type="Pfam" id="PF00005">
    <property type="entry name" value="ABC_tran"/>
    <property type="match status" value="1"/>
</dbReference>
<comment type="similarity">
    <text evidence="1">Belongs to the ABC transporter superfamily.</text>
</comment>
<keyword evidence="2" id="KW-0813">Transport</keyword>
<evidence type="ECO:0000313" key="8">
    <source>
        <dbReference type="Proteomes" id="UP001149719"/>
    </source>
</evidence>
<feature type="compositionally biased region" description="Polar residues" evidence="5">
    <location>
        <begin position="484"/>
        <end position="497"/>
    </location>
</feature>
<dbReference type="InterPro" id="IPR003439">
    <property type="entry name" value="ABC_transporter-like_ATP-bd"/>
</dbReference>
<dbReference type="RefSeq" id="WP_269124049.1">
    <property type="nucleotide sequence ID" value="NZ_JAPUBN010000013.1"/>
</dbReference>
<dbReference type="GO" id="GO:0005524">
    <property type="term" value="F:ATP binding"/>
    <property type="evidence" value="ECO:0007669"/>
    <property type="project" value="UniProtKB-KW"/>
</dbReference>
<dbReference type="InterPro" id="IPR015860">
    <property type="entry name" value="ABC_transpr_TagH-like"/>
</dbReference>
<protein>
    <submittedName>
        <fullName evidence="7">ATP-binding cassette domain-containing protein</fullName>
    </submittedName>
</protein>
<evidence type="ECO:0000256" key="2">
    <source>
        <dbReference type="ARBA" id="ARBA00022448"/>
    </source>
</evidence>
<dbReference type="PANTHER" id="PTHR46743:SF2">
    <property type="entry name" value="TEICHOIC ACIDS EXPORT ATP-BINDING PROTEIN TAGH"/>
    <property type="match status" value="1"/>
</dbReference>
<dbReference type="InterPro" id="IPR003593">
    <property type="entry name" value="AAA+_ATPase"/>
</dbReference>
<keyword evidence="4 7" id="KW-0067">ATP-binding</keyword>
<keyword evidence="8" id="KW-1185">Reference proteome</keyword>
<dbReference type="InterPro" id="IPR027417">
    <property type="entry name" value="P-loop_NTPase"/>
</dbReference>
<evidence type="ECO:0000256" key="5">
    <source>
        <dbReference type="SAM" id="MobiDB-lite"/>
    </source>
</evidence>
<dbReference type="InterPro" id="IPR050683">
    <property type="entry name" value="Bact_Polysacc_Export_ATP-bd"/>
</dbReference>
<feature type="domain" description="ABC transporter" evidence="6">
    <location>
        <begin position="23"/>
        <end position="264"/>
    </location>
</feature>
<dbReference type="InterPro" id="IPR029439">
    <property type="entry name" value="Wzt_C"/>
</dbReference>
<dbReference type="SMART" id="SM00382">
    <property type="entry name" value="AAA"/>
    <property type="match status" value="1"/>
</dbReference>
<evidence type="ECO:0000313" key="7">
    <source>
        <dbReference type="EMBL" id="MCZ2721350.1"/>
    </source>
</evidence>
<gene>
    <name evidence="7" type="ORF">O1D97_06730</name>
</gene>
<keyword evidence="3" id="KW-0547">Nucleotide-binding</keyword>
<dbReference type="CDD" id="cd10147">
    <property type="entry name" value="Wzt_C-like"/>
    <property type="match status" value="1"/>
</dbReference>
<dbReference type="CDD" id="cd03220">
    <property type="entry name" value="ABC_KpsT_Wzt"/>
    <property type="match status" value="1"/>
</dbReference>
<evidence type="ECO:0000256" key="4">
    <source>
        <dbReference type="ARBA" id="ARBA00022840"/>
    </source>
</evidence>
<dbReference type="Proteomes" id="UP001149719">
    <property type="component" value="Unassembled WGS sequence"/>
</dbReference>
<accession>A0ABT4JT01</accession>
<feature type="region of interest" description="Disordered" evidence="5">
    <location>
        <begin position="484"/>
        <end position="504"/>
    </location>
</feature>
<proteinExistence type="inferred from homology"/>
<dbReference type="SUPFAM" id="SSF52540">
    <property type="entry name" value="P-loop containing nucleoside triphosphate hydrolases"/>
    <property type="match status" value="1"/>
</dbReference>